<dbReference type="SUPFAM" id="SSF48113">
    <property type="entry name" value="Heme-dependent peroxidases"/>
    <property type="match status" value="1"/>
</dbReference>
<proteinExistence type="predicted"/>
<dbReference type="GO" id="GO:0004601">
    <property type="term" value="F:peroxidase activity"/>
    <property type="evidence" value="ECO:0007669"/>
    <property type="project" value="InterPro"/>
</dbReference>
<keyword evidence="6" id="KW-1185">Reference proteome</keyword>
<dbReference type="Proteomes" id="UP000218334">
    <property type="component" value="Unassembled WGS sequence"/>
</dbReference>
<dbReference type="GO" id="GO:0006631">
    <property type="term" value="P:fatty acid metabolic process"/>
    <property type="evidence" value="ECO:0007669"/>
    <property type="project" value="UniProtKB-ARBA"/>
</dbReference>
<dbReference type="InterPro" id="IPR010255">
    <property type="entry name" value="Haem_peroxidase_sf"/>
</dbReference>
<dbReference type="PROSITE" id="PS50292">
    <property type="entry name" value="PEROXIDASE_3"/>
    <property type="match status" value="1"/>
</dbReference>
<organism evidence="5 6">
    <name type="scientific">Armillaria solidipes</name>
    <dbReference type="NCBI Taxonomy" id="1076256"/>
    <lineage>
        <taxon>Eukaryota</taxon>
        <taxon>Fungi</taxon>
        <taxon>Dikarya</taxon>
        <taxon>Basidiomycota</taxon>
        <taxon>Agaricomycotina</taxon>
        <taxon>Agaricomycetes</taxon>
        <taxon>Agaricomycetidae</taxon>
        <taxon>Agaricales</taxon>
        <taxon>Marasmiineae</taxon>
        <taxon>Physalacriaceae</taxon>
        <taxon>Armillaria</taxon>
    </lineage>
</organism>
<dbReference type="PANTHER" id="PTHR11903:SF37">
    <property type="entry name" value="PSI-PRODUCING OXYGENASE A"/>
    <property type="match status" value="1"/>
</dbReference>
<sequence length="192" mass="21623">SVGVLHHEQVPRVPRSPIKLFSEWSPNPEIAQMAELLYGHIDNLELYPGLQAEDCMPLRPGSGICGGYTMTRVILADTIVLVHGDRFYMTDFTPANLTSWGIQDCARNPDIGAFGAELPKLLFRHLPRHCSGNSVYGLFPFFTLAAVKENLTNLKLDLSNYNFERPKPKPIPIVINTISAIRYVFTDYNIYK</sequence>
<dbReference type="InterPro" id="IPR050783">
    <property type="entry name" value="Oxylipin_biosynth_metab"/>
</dbReference>
<evidence type="ECO:0000256" key="2">
    <source>
        <dbReference type="ARBA" id="ARBA00022964"/>
    </source>
</evidence>
<dbReference type="GO" id="GO:0046872">
    <property type="term" value="F:metal ion binding"/>
    <property type="evidence" value="ECO:0007669"/>
    <property type="project" value="UniProtKB-KW"/>
</dbReference>
<gene>
    <name evidence="5" type="ORF">ARMSODRAFT_1058285</name>
</gene>
<evidence type="ECO:0000256" key="1">
    <source>
        <dbReference type="ARBA" id="ARBA00022723"/>
    </source>
</evidence>
<name>A0A2H3B3F4_9AGAR</name>
<protein>
    <submittedName>
        <fullName evidence="5">Uncharacterized protein</fullName>
    </submittedName>
</protein>
<dbReference type="Gene3D" id="1.10.640.10">
    <property type="entry name" value="Haem peroxidase domain superfamily, animal type"/>
    <property type="match status" value="1"/>
</dbReference>
<evidence type="ECO:0000313" key="5">
    <source>
        <dbReference type="EMBL" id="PBK63414.1"/>
    </source>
</evidence>
<evidence type="ECO:0000313" key="6">
    <source>
        <dbReference type="Proteomes" id="UP000218334"/>
    </source>
</evidence>
<dbReference type="PANTHER" id="PTHR11903">
    <property type="entry name" value="PROSTAGLANDIN G/H SYNTHASE"/>
    <property type="match status" value="1"/>
</dbReference>
<keyword evidence="3" id="KW-0560">Oxidoreductase</keyword>
<evidence type="ECO:0000256" key="4">
    <source>
        <dbReference type="ARBA" id="ARBA00023004"/>
    </source>
</evidence>
<feature type="non-terminal residue" evidence="5">
    <location>
        <position position="1"/>
    </location>
</feature>
<dbReference type="EMBL" id="KZ293459">
    <property type="protein sequence ID" value="PBK63414.1"/>
    <property type="molecule type" value="Genomic_DNA"/>
</dbReference>
<dbReference type="GO" id="GO:0051213">
    <property type="term" value="F:dioxygenase activity"/>
    <property type="evidence" value="ECO:0007669"/>
    <property type="project" value="UniProtKB-KW"/>
</dbReference>
<dbReference type="InterPro" id="IPR037120">
    <property type="entry name" value="Haem_peroxidase_sf_animal"/>
</dbReference>
<dbReference type="InterPro" id="IPR019791">
    <property type="entry name" value="Haem_peroxidase_animal"/>
</dbReference>
<accession>A0A2H3B3F4</accession>
<dbReference type="GO" id="GO:0020037">
    <property type="term" value="F:heme binding"/>
    <property type="evidence" value="ECO:0007669"/>
    <property type="project" value="InterPro"/>
</dbReference>
<reference evidence="6" key="1">
    <citation type="journal article" date="2017" name="Nat. Ecol. Evol.">
        <title>Genome expansion and lineage-specific genetic innovations in the forest pathogenic fungi Armillaria.</title>
        <authorList>
            <person name="Sipos G."/>
            <person name="Prasanna A.N."/>
            <person name="Walter M.C."/>
            <person name="O'Connor E."/>
            <person name="Balint B."/>
            <person name="Krizsan K."/>
            <person name="Kiss B."/>
            <person name="Hess J."/>
            <person name="Varga T."/>
            <person name="Slot J."/>
            <person name="Riley R."/>
            <person name="Boka B."/>
            <person name="Rigling D."/>
            <person name="Barry K."/>
            <person name="Lee J."/>
            <person name="Mihaltcheva S."/>
            <person name="LaButti K."/>
            <person name="Lipzen A."/>
            <person name="Waldron R."/>
            <person name="Moloney N.M."/>
            <person name="Sperisen C."/>
            <person name="Kredics L."/>
            <person name="Vagvoelgyi C."/>
            <person name="Patrignani A."/>
            <person name="Fitzpatrick D."/>
            <person name="Nagy I."/>
            <person name="Doyle S."/>
            <person name="Anderson J.B."/>
            <person name="Grigoriev I.V."/>
            <person name="Gueldener U."/>
            <person name="Muensterkoetter M."/>
            <person name="Nagy L.G."/>
        </authorList>
    </citation>
    <scope>NUCLEOTIDE SEQUENCE [LARGE SCALE GENOMIC DNA]</scope>
    <source>
        <strain evidence="6">28-4</strain>
    </source>
</reference>
<evidence type="ECO:0000256" key="3">
    <source>
        <dbReference type="ARBA" id="ARBA00023002"/>
    </source>
</evidence>
<dbReference type="GO" id="GO:0006979">
    <property type="term" value="P:response to oxidative stress"/>
    <property type="evidence" value="ECO:0007669"/>
    <property type="project" value="InterPro"/>
</dbReference>
<dbReference type="AlphaFoldDB" id="A0A2H3B3F4"/>
<keyword evidence="1" id="KW-0479">Metal-binding</keyword>
<dbReference type="STRING" id="1076256.A0A2H3B3F4"/>
<dbReference type="Pfam" id="PF03098">
    <property type="entry name" value="An_peroxidase"/>
    <property type="match status" value="1"/>
</dbReference>
<keyword evidence="2" id="KW-0223">Dioxygenase</keyword>
<keyword evidence="4" id="KW-0408">Iron</keyword>